<dbReference type="Pfam" id="PF00135">
    <property type="entry name" value="COesterase"/>
    <property type="match status" value="1"/>
</dbReference>
<comment type="similarity">
    <text evidence="2 8">Belongs to the type-B carboxylesterase/lipase family.</text>
</comment>
<dbReference type="FunFam" id="3.40.50.1820:FF:000213">
    <property type="entry name" value="Carboxylic ester hydrolase"/>
    <property type="match status" value="1"/>
</dbReference>
<keyword evidence="11" id="KW-1185">Reference proteome</keyword>
<protein>
    <recommendedName>
        <fullName evidence="8">Carboxylic ester hydrolase</fullName>
        <ecNumber evidence="8">3.1.1.-</ecNumber>
    </recommendedName>
</protein>
<evidence type="ECO:0000256" key="2">
    <source>
        <dbReference type="ARBA" id="ARBA00005964"/>
    </source>
</evidence>
<dbReference type="GO" id="GO:0006629">
    <property type="term" value="P:lipid metabolic process"/>
    <property type="evidence" value="ECO:0007669"/>
    <property type="project" value="UniProtKB-KW"/>
</dbReference>
<dbReference type="SUPFAM" id="SSF53474">
    <property type="entry name" value="alpha/beta-Hydrolases"/>
    <property type="match status" value="1"/>
</dbReference>
<evidence type="ECO:0000256" key="1">
    <source>
        <dbReference type="ARBA" id="ARBA00004613"/>
    </source>
</evidence>
<sequence length="560" mass="60144">MLLTVLIPVFGVSALAAPASQFHPRAAAPTVTINNGTVVGSTSGNVDSFLGIPFAQPPVGPLRLKPPQSINATFGTFVATSTPSSCPQLTTSVDTENLPGDVIALVEDSPATQDAEGDSEDCLTITVQRPSTADSTSKLPVLMWIFGGGFEFGGISSYDGSGIIQKSIDLGQDVLYVEANYRVGGFGFLAGKELQADGSTNIGLRDQRLAMQWVAENIEAFGGDPDKVTIWGESAGSISVFDQTIINGGDNTYNGAALFRGAIMDSGSVVPALDVASEPAQNIYDSVVESAGCADSDDTLACLRSLDYSRYLEAANSVPSIESYRSLDLSYLPRPDPTDNFFPTSAEVALDEGFAKVPIIIGDQEDEGTLFALEQTNITTTQELVDYLFSYFPNATEADIAELVDLYPDKASAGSPFRTGDLYNIYPQFKRLAAILGDLTFTLTRRSYLNTVAAEVSAWSYLSSYYHATPVLGTFHETDLFVIYDDTMATLQSQILTYYISFVNSLDPNSIAQNITWPAWTNASAELLQFQTGGANNLLADDFRSPAYDFLVSHESELRV</sequence>
<dbReference type="InterPro" id="IPR050654">
    <property type="entry name" value="AChE-related_enzymes"/>
</dbReference>
<keyword evidence="6" id="KW-0443">Lipid metabolism</keyword>
<feature type="domain" description="Carboxylesterase type B" evidence="9">
    <location>
        <begin position="28"/>
        <end position="535"/>
    </location>
</feature>
<feature type="signal peptide" evidence="8">
    <location>
        <begin position="1"/>
        <end position="16"/>
    </location>
</feature>
<dbReference type="PANTHER" id="PTHR43918">
    <property type="entry name" value="ACETYLCHOLINESTERASE"/>
    <property type="match status" value="1"/>
</dbReference>
<dbReference type="InterPro" id="IPR019826">
    <property type="entry name" value="Carboxylesterase_B_AS"/>
</dbReference>
<evidence type="ECO:0000313" key="10">
    <source>
        <dbReference type="EMBL" id="KAF2083603.1"/>
    </source>
</evidence>
<dbReference type="Gene3D" id="3.40.50.1820">
    <property type="entry name" value="alpha/beta hydrolase"/>
    <property type="match status" value="1"/>
</dbReference>
<evidence type="ECO:0000256" key="5">
    <source>
        <dbReference type="ARBA" id="ARBA00022801"/>
    </source>
</evidence>
<comment type="subcellular location">
    <subcellularLocation>
        <location evidence="1">Secreted</location>
    </subcellularLocation>
</comment>
<keyword evidence="5 8" id="KW-0378">Hydrolase</keyword>
<evidence type="ECO:0000256" key="8">
    <source>
        <dbReference type="RuleBase" id="RU361235"/>
    </source>
</evidence>
<dbReference type="EC" id="3.1.1.-" evidence="8"/>
<dbReference type="OrthoDB" id="408631at2759"/>
<reference evidence="10" key="1">
    <citation type="journal article" date="2020" name="Stud. Mycol.">
        <title>101 Dothideomycetes genomes: a test case for predicting lifestyles and emergence of pathogens.</title>
        <authorList>
            <person name="Haridas S."/>
            <person name="Albert R."/>
            <person name="Binder M."/>
            <person name="Bloem J."/>
            <person name="Labutti K."/>
            <person name="Salamov A."/>
            <person name="Andreopoulos B."/>
            <person name="Baker S."/>
            <person name="Barry K."/>
            <person name="Bills G."/>
            <person name="Bluhm B."/>
            <person name="Cannon C."/>
            <person name="Castanera R."/>
            <person name="Culley D."/>
            <person name="Daum C."/>
            <person name="Ezra D."/>
            <person name="Gonzalez J."/>
            <person name="Henrissat B."/>
            <person name="Kuo A."/>
            <person name="Liang C."/>
            <person name="Lipzen A."/>
            <person name="Lutzoni F."/>
            <person name="Magnuson J."/>
            <person name="Mondo S."/>
            <person name="Nolan M."/>
            <person name="Ohm R."/>
            <person name="Pangilinan J."/>
            <person name="Park H.-J."/>
            <person name="Ramirez L."/>
            <person name="Alfaro M."/>
            <person name="Sun H."/>
            <person name="Tritt A."/>
            <person name="Yoshinaga Y."/>
            <person name="Zwiers L.-H."/>
            <person name="Turgeon B."/>
            <person name="Goodwin S."/>
            <person name="Spatafora J."/>
            <person name="Crous P."/>
            <person name="Grigoriev I."/>
        </authorList>
    </citation>
    <scope>NUCLEOTIDE SEQUENCE</scope>
    <source>
        <strain evidence="10">CBS 121410</strain>
    </source>
</reference>
<dbReference type="InterPro" id="IPR002018">
    <property type="entry name" value="CarbesteraseB"/>
</dbReference>
<keyword evidence="3" id="KW-0964">Secreted</keyword>
<dbReference type="Proteomes" id="UP000799776">
    <property type="component" value="Unassembled WGS sequence"/>
</dbReference>
<dbReference type="EMBL" id="ML978769">
    <property type="protein sequence ID" value="KAF2083603.1"/>
    <property type="molecule type" value="Genomic_DNA"/>
</dbReference>
<dbReference type="PROSITE" id="PS00122">
    <property type="entry name" value="CARBOXYLESTERASE_B_1"/>
    <property type="match status" value="1"/>
</dbReference>
<feature type="chain" id="PRO_5040537552" description="Carboxylic ester hydrolase" evidence="8">
    <location>
        <begin position="17"/>
        <end position="560"/>
    </location>
</feature>
<dbReference type="AlphaFoldDB" id="A0A9P4HPI1"/>
<accession>A0A9P4HPI1</accession>
<keyword evidence="4 8" id="KW-0732">Signal</keyword>
<evidence type="ECO:0000313" key="11">
    <source>
        <dbReference type="Proteomes" id="UP000799776"/>
    </source>
</evidence>
<proteinExistence type="inferred from homology"/>
<gene>
    <name evidence="10" type="ORF">K490DRAFT_51259</name>
</gene>
<dbReference type="InterPro" id="IPR029058">
    <property type="entry name" value="AB_hydrolase_fold"/>
</dbReference>
<dbReference type="GO" id="GO:0052689">
    <property type="term" value="F:carboxylic ester hydrolase activity"/>
    <property type="evidence" value="ECO:0007669"/>
    <property type="project" value="TreeGrafter"/>
</dbReference>
<dbReference type="PANTHER" id="PTHR43918:SF4">
    <property type="entry name" value="CARBOXYLIC ESTER HYDROLASE"/>
    <property type="match status" value="1"/>
</dbReference>
<evidence type="ECO:0000256" key="4">
    <source>
        <dbReference type="ARBA" id="ARBA00022729"/>
    </source>
</evidence>
<keyword evidence="7" id="KW-0325">Glycoprotein</keyword>
<evidence type="ECO:0000256" key="3">
    <source>
        <dbReference type="ARBA" id="ARBA00022525"/>
    </source>
</evidence>
<name>A0A9P4HPI1_9PEZI</name>
<evidence type="ECO:0000259" key="9">
    <source>
        <dbReference type="Pfam" id="PF00135"/>
    </source>
</evidence>
<comment type="caution">
    <text evidence="10">The sequence shown here is derived from an EMBL/GenBank/DDBJ whole genome shotgun (WGS) entry which is preliminary data.</text>
</comment>
<evidence type="ECO:0000256" key="6">
    <source>
        <dbReference type="ARBA" id="ARBA00023098"/>
    </source>
</evidence>
<dbReference type="GO" id="GO:0005576">
    <property type="term" value="C:extracellular region"/>
    <property type="evidence" value="ECO:0007669"/>
    <property type="project" value="UniProtKB-SubCell"/>
</dbReference>
<evidence type="ECO:0000256" key="7">
    <source>
        <dbReference type="ARBA" id="ARBA00023180"/>
    </source>
</evidence>
<organism evidence="10 11">
    <name type="scientific">Saccharata proteae CBS 121410</name>
    <dbReference type="NCBI Taxonomy" id="1314787"/>
    <lineage>
        <taxon>Eukaryota</taxon>
        <taxon>Fungi</taxon>
        <taxon>Dikarya</taxon>
        <taxon>Ascomycota</taxon>
        <taxon>Pezizomycotina</taxon>
        <taxon>Dothideomycetes</taxon>
        <taxon>Dothideomycetes incertae sedis</taxon>
        <taxon>Botryosphaeriales</taxon>
        <taxon>Saccharataceae</taxon>
        <taxon>Saccharata</taxon>
    </lineage>
</organism>